<protein>
    <recommendedName>
        <fullName evidence="1">Little elongation complex subunit 1 C-terminal domain-containing protein</fullName>
    </recommendedName>
</protein>
<dbReference type="Ensembl" id="ENSTMTT00000019048.1">
    <property type="protein sequence ID" value="ENSTMTP00000018394.1"/>
    <property type="gene ID" value="ENSTMTG00000013521.1"/>
</dbReference>
<keyword evidence="3" id="KW-1185">Reference proteome</keyword>
<feature type="domain" description="Little elongation complex subunit 1 C-terminal" evidence="1">
    <location>
        <begin position="31"/>
        <end position="223"/>
    </location>
</feature>
<evidence type="ECO:0000313" key="3">
    <source>
        <dbReference type="Proteomes" id="UP000472274"/>
    </source>
</evidence>
<reference evidence="2" key="1">
    <citation type="submission" date="2025-05" db="UniProtKB">
        <authorList>
            <consortium name="Ensembl"/>
        </authorList>
    </citation>
    <scope>IDENTIFICATION</scope>
</reference>
<sequence length="232" mass="25904">MWDDIFSFQGVINKAMQLVVRKRARGEVLNCLCHYLSWEKSPPLDTGIVVSSLLLAIQLCPKMEFQLSERYGEDLSDSTWECILAIDLLCCHLKWSWTHDNIISKELWPVMDQWVKHRKGHETVPPIPDIIVASTLRLIGHLGQIGLKEGFFPAVKNITSIIGRFIQHAKEEDVPWGVQLAAVYALCDLGPSNPLEVVEAIQSWSTATSNSIPSAVTSGISEVSSLCTVELH</sequence>
<dbReference type="GeneTree" id="ENSGT00950000183199"/>
<dbReference type="AlphaFoldDB" id="A0A674JG98"/>
<evidence type="ECO:0000313" key="2">
    <source>
        <dbReference type="Ensembl" id="ENSTMTP00000018394.1"/>
    </source>
</evidence>
<dbReference type="Pfam" id="PF25817">
    <property type="entry name" value="ICE1_C"/>
    <property type="match status" value="1"/>
</dbReference>
<accession>A0A674JG98</accession>
<proteinExistence type="predicted"/>
<name>A0A674JG98_9SAUR</name>
<dbReference type="Ensembl" id="ENSTMTT00000018989.1">
    <property type="protein sequence ID" value="ENSTMTP00000018335.1"/>
    <property type="gene ID" value="ENSTMTG00000013482.1"/>
</dbReference>
<evidence type="ECO:0000259" key="1">
    <source>
        <dbReference type="Pfam" id="PF25817"/>
    </source>
</evidence>
<dbReference type="Proteomes" id="UP000472274">
    <property type="component" value="Unplaced"/>
</dbReference>
<dbReference type="PANTHER" id="PTHR11852:SF4">
    <property type="entry name" value="LITTLE ELONGATION COMPLEX SUBUNIT 1"/>
    <property type="match status" value="1"/>
</dbReference>
<dbReference type="PANTHER" id="PTHR11852">
    <property type="entry name" value="PLATELET-ACTIVATING FACTOR ACETYLHYDROLASE"/>
    <property type="match status" value="1"/>
</dbReference>
<organism evidence="2 3">
    <name type="scientific">Terrapene triunguis</name>
    <name type="common">Three-toed box turtle</name>
    <dbReference type="NCBI Taxonomy" id="2587831"/>
    <lineage>
        <taxon>Eukaryota</taxon>
        <taxon>Metazoa</taxon>
        <taxon>Chordata</taxon>
        <taxon>Craniata</taxon>
        <taxon>Vertebrata</taxon>
        <taxon>Euteleostomi</taxon>
        <taxon>Archelosauria</taxon>
        <taxon>Testudinata</taxon>
        <taxon>Testudines</taxon>
        <taxon>Cryptodira</taxon>
        <taxon>Durocryptodira</taxon>
        <taxon>Testudinoidea</taxon>
        <taxon>Emydidae</taxon>
        <taxon>Terrapene</taxon>
    </lineage>
</organism>
<dbReference type="InterPro" id="IPR057881">
    <property type="entry name" value="ICE1_C"/>
</dbReference>